<sequence length="72" mass="8387">MDKIKKILGEKYVVVLSVFFYISVVLVAISSYIVIDKIKIFILITVLLGYLINAIYIIFKLIFWSSKRNKDI</sequence>
<protein>
    <submittedName>
        <fullName evidence="2">Uncharacterized protein</fullName>
    </submittedName>
</protein>
<comment type="caution">
    <text evidence="2">The sequence shown here is derived from an EMBL/GenBank/DDBJ whole genome shotgun (WGS) entry which is preliminary data.</text>
</comment>
<feature type="transmembrane region" description="Helical" evidence="1">
    <location>
        <begin position="12"/>
        <end position="34"/>
    </location>
</feature>
<gene>
    <name evidence="2" type="ORF">BHF71_08690</name>
</gene>
<evidence type="ECO:0000313" key="2">
    <source>
        <dbReference type="EMBL" id="OEF99549.1"/>
    </source>
</evidence>
<keyword evidence="1" id="KW-1133">Transmembrane helix</keyword>
<accession>A0A1D2YV23</accession>
<keyword evidence="1" id="KW-0472">Membrane</keyword>
<evidence type="ECO:0000313" key="3">
    <source>
        <dbReference type="Proteomes" id="UP000243739"/>
    </source>
</evidence>
<dbReference type="Proteomes" id="UP000243739">
    <property type="component" value="Unassembled WGS sequence"/>
</dbReference>
<organism evidence="2 3">
    <name type="scientific">Vulcanibacillus modesticaldus</name>
    <dbReference type="NCBI Taxonomy" id="337097"/>
    <lineage>
        <taxon>Bacteria</taxon>
        <taxon>Bacillati</taxon>
        <taxon>Bacillota</taxon>
        <taxon>Bacilli</taxon>
        <taxon>Bacillales</taxon>
        <taxon>Bacillaceae</taxon>
        <taxon>Vulcanibacillus</taxon>
    </lineage>
</organism>
<evidence type="ECO:0000256" key="1">
    <source>
        <dbReference type="SAM" id="Phobius"/>
    </source>
</evidence>
<reference evidence="2 3" key="1">
    <citation type="submission" date="2016-09" db="EMBL/GenBank/DDBJ databases">
        <title>Draft genome sequence for the type strain of Vulcanibacillus modesticaldus BR, a strictly anaerobic, moderately thermophilic, and nitrate-reducing bacterium from deep sea-hydrothermal vents of the Mid-Atlantic Ridge.</title>
        <authorList>
            <person name="Abin C.A."/>
            <person name="Hollibaugh J.T."/>
        </authorList>
    </citation>
    <scope>NUCLEOTIDE SEQUENCE [LARGE SCALE GENOMIC DNA]</scope>
    <source>
        <strain evidence="2 3">BR</strain>
    </source>
</reference>
<proteinExistence type="predicted"/>
<feature type="transmembrane region" description="Helical" evidence="1">
    <location>
        <begin position="40"/>
        <end position="63"/>
    </location>
</feature>
<dbReference type="AlphaFoldDB" id="A0A1D2YV23"/>
<keyword evidence="1" id="KW-0812">Transmembrane</keyword>
<keyword evidence="3" id="KW-1185">Reference proteome</keyword>
<dbReference type="EMBL" id="MIJF01000020">
    <property type="protein sequence ID" value="OEF99549.1"/>
    <property type="molecule type" value="Genomic_DNA"/>
</dbReference>
<name>A0A1D2YV23_9BACI</name>